<name>A0A4S8LFV4_DENBC</name>
<keyword evidence="4" id="KW-1185">Reference proteome</keyword>
<feature type="chain" id="PRO_5020217496" evidence="2">
    <location>
        <begin position="16"/>
        <end position="155"/>
    </location>
</feature>
<reference evidence="3 4" key="1">
    <citation type="journal article" date="2019" name="Nat. Ecol. Evol.">
        <title>Megaphylogeny resolves global patterns of mushroom evolution.</title>
        <authorList>
            <person name="Varga T."/>
            <person name="Krizsan K."/>
            <person name="Foldi C."/>
            <person name="Dima B."/>
            <person name="Sanchez-Garcia M."/>
            <person name="Sanchez-Ramirez S."/>
            <person name="Szollosi G.J."/>
            <person name="Szarkandi J.G."/>
            <person name="Papp V."/>
            <person name="Albert L."/>
            <person name="Andreopoulos W."/>
            <person name="Angelini C."/>
            <person name="Antonin V."/>
            <person name="Barry K.W."/>
            <person name="Bougher N.L."/>
            <person name="Buchanan P."/>
            <person name="Buyck B."/>
            <person name="Bense V."/>
            <person name="Catcheside P."/>
            <person name="Chovatia M."/>
            <person name="Cooper J."/>
            <person name="Damon W."/>
            <person name="Desjardin D."/>
            <person name="Finy P."/>
            <person name="Geml J."/>
            <person name="Haridas S."/>
            <person name="Hughes K."/>
            <person name="Justo A."/>
            <person name="Karasinski D."/>
            <person name="Kautmanova I."/>
            <person name="Kiss B."/>
            <person name="Kocsube S."/>
            <person name="Kotiranta H."/>
            <person name="LaButti K.M."/>
            <person name="Lechner B.E."/>
            <person name="Liimatainen K."/>
            <person name="Lipzen A."/>
            <person name="Lukacs Z."/>
            <person name="Mihaltcheva S."/>
            <person name="Morgado L.N."/>
            <person name="Niskanen T."/>
            <person name="Noordeloos M.E."/>
            <person name="Ohm R.A."/>
            <person name="Ortiz-Santana B."/>
            <person name="Ovrebo C."/>
            <person name="Racz N."/>
            <person name="Riley R."/>
            <person name="Savchenko A."/>
            <person name="Shiryaev A."/>
            <person name="Soop K."/>
            <person name="Spirin V."/>
            <person name="Szebenyi C."/>
            <person name="Tomsovsky M."/>
            <person name="Tulloss R.E."/>
            <person name="Uehling J."/>
            <person name="Grigoriev I.V."/>
            <person name="Vagvolgyi C."/>
            <person name="Papp T."/>
            <person name="Martin F.M."/>
            <person name="Miettinen O."/>
            <person name="Hibbett D.S."/>
            <person name="Nagy L.G."/>
        </authorList>
    </citation>
    <scope>NUCLEOTIDE SEQUENCE [LARGE SCALE GENOMIC DNA]</scope>
    <source>
        <strain evidence="3 4">CBS 962.96</strain>
    </source>
</reference>
<dbReference type="OrthoDB" id="3364107at2759"/>
<keyword evidence="1" id="KW-1133">Transmembrane helix</keyword>
<evidence type="ECO:0000313" key="3">
    <source>
        <dbReference type="EMBL" id="THU87378.1"/>
    </source>
</evidence>
<keyword evidence="2" id="KW-0732">Signal</keyword>
<sequence length="155" mass="16617">LGFTLLASFAVIALAGHMTSTAVTFLGTAFDFQALAISCGALSMITMLPILIVGFIRRGAWLNMNVVEIPIAGFLWTLWIALAVLCTSWVPILFPEGCPAGANAITATFCAELFAIEGLAFVEWILLLIYIFTMIILCLIGKSRGNAVWLVSANT</sequence>
<feature type="transmembrane region" description="Helical" evidence="1">
    <location>
        <begin position="32"/>
        <end position="57"/>
    </location>
</feature>
<feature type="non-terminal residue" evidence="3">
    <location>
        <position position="155"/>
    </location>
</feature>
<accession>A0A4S8LFV4</accession>
<proteinExistence type="predicted"/>
<dbReference type="EMBL" id="ML179453">
    <property type="protein sequence ID" value="THU87378.1"/>
    <property type="molecule type" value="Genomic_DNA"/>
</dbReference>
<evidence type="ECO:0000313" key="4">
    <source>
        <dbReference type="Proteomes" id="UP000297245"/>
    </source>
</evidence>
<feature type="non-terminal residue" evidence="3">
    <location>
        <position position="1"/>
    </location>
</feature>
<organism evidence="3 4">
    <name type="scientific">Dendrothele bispora (strain CBS 962.96)</name>
    <dbReference type="NCBI Taxonomy" id="1314807"/>
    <lineage>
        <taxon>Eukaryota</taxon>
        <taxon>Fungi</taxon>
        <taxon>Dikarya</taxon>
        <taxon>Basidiomycota</taxon>
        <taxon>Agaricomycotina</taxon>
        <taxon>Agaricomycetes</taxon>
        <taxon>Agaricomycetidae</taxon>
        <taxon>Agaricales</taxon>
        <taxon>Agaricales incertae sedis</taxon>
        <taxon>Dendrothele</taxon>
    </lineage>
</organism>
<dbReference type="Proteomes" id="UP000297245">
    <property type="component" value="Unassembled WGS sequence"/>
</dbReference>
<keyword evidence="1" id="KW-0812">Transmembrane</keyword>
<dbReference type="AlphaFoldDB" id="A0A4S8LFV4"/>
<feature type="signal peptide" evidence="2">
    <location>
        <begin position="1"/>
        <end position="15"/>
    </location>
</feature>
<feature type="transmembrane region" description="Helical" evidence="1">
    <location>
        <begin position="69"/>
        <end position="94"/>
    </location>
</feature>
<evidence type="ECO:0000256" key="2">
    <source>
        <dbReference type="SAM" id="SignalP"/>
    </source>
</evidence>
<keyword evidence="1" id="KW-0472">Membrane</keyword>
<gene>
    <name evidence="3" type="ORF">K435DRAFT_608919</name>
</gene>
<feature type="transmembrane region" description="Helical" evidence="1">
    <location>
        <begin position="114"/>
        <end position="140"/>
    </location>
</feature>
<protein>
    <submittedName>
        <fullName evidence="3">Uncharacterized protein</fullName>
    </submittedName>
</protein>
<evidence type="ECO:0000256" key="1">
    <source>
        <dbReference type="SAM" id="Phobius"/>
    </source>
</evidence>